<organism evidence="5 6">
    <name type="scientific">Balaenoptera physalus</name>
    <name type="common">Fin whale</name>
    <name type="synonym">Balaena physalus</name>
    <dbReference type="NCBI Taxonomy" id="9770"/>
    <lineage>
        <taxon>Eukaryota</taxon>
        <taxon>Metazoa</taxon>
        <taxon>Chordata</taxon>
        <taxon>Craniata</taxon>
        <taxon>Vertebrata</taxon>
        <taxon>Euteleostomi</taxon>
        <taxon>Mammalia</taxon>
        <taxon>Eutheria</taxon>
        <taxon>Laurasiatheria</taxon>
        <taxon>Artiodactyla</taxon>
        <taxon>Whippomorpha</taxon>
        <taxon>Cetacea</taxon>
        <taxon>Mysticeti</taxon>
        <taxon>Balaenopteridae</taxon>
        <taxon>Balaenoptera</taxon>
    </lineage>
</organism>
<sequence length="1105" mass="117782">DLSTLRHRHGITPDQGRGGSAFRARMGCPLRNPSDSCRSNLCLLDTNSVNSIFIMENPVGRPRKAEPHSFREKVFRKKPPVCAVCKVTIDGTGVSCRAMETWLSADPQHVVVLYCKGSKGKLGVIVSAYMHYSKISAGADQALATLTMRKFCEDKVASELQPSQRRYISYFSGLLSGSIRMNSSPLFLHYVLVPMLPAFEPGTGFQPFLKIYQSMQLVYTSGIYHVAGPGPQQLCISLEPALLLKGDVMPPTGGGPRLGMYSGHRPGLSRHCSCRQGYREPCGVPNGGYYRPEGTLERRRLAYGAYEGPPQGYAEASVEKRRLCRSLSEGPYPYPPELGKPANGDFGYRAPGYREVVILEDPGLPALCSCPACEEKLALPTAALYGLRLEREAGEGWANEAGKPLLHPVRPGHPLPLLVPACGHHHAPVPDYSCLKPPKAGEEGHEGCSYAMCPEGRYGHPGYPALVTYSYGGAVPSYCPAYGRAPHSCGSPGEGRRYPSSGAHSPRAGSISPGSPPYPQSRNLSYEIPAEEGGDRYPLPGHLAPAGPLASAESPEPVSWREGPSGHSTLPRSPRDAQCSASSELSGPSTPLHTSSPVQGKERYPEGLGSSGASFARRQDTRSPTLAPTQRLSPGEALPPASQGGAEKSPELPARSGPEPVAPGPFSPASPPSSPNDWPQERSPGGRSDSASPRGPVPTTLPGLRHAPWQGLRDSPDSPDGSPLTPVPTQMPWLVASPEPPQSSPVPAFPLAASYDINGPTQPPLPEKRHLLGPGQQPGPWGPEQASPPARGMSHHSPLCKRARATSTIALLKDKDPGTFLIRDSHSFQGAYGLALKVATPPPSAQPWKGDPLEQLVRHFLIETGPKGVKIKGCPSEPYFGSLSALVSQHSISPLSLPCCLRIPSKDPLEEAPEAPAPTNMSTAADLLRQGADGPTRTGPPPSKPPWECSRPSLAWHGMALAWHRDTSFLPNPGVAVPVEGMLSPPHPAFVPPGSLVSWPRSREAPGRTCVTSLQSLTQISLQAPLSPSSPKFCWARENEGRPQAPSPRQHCAPLSTPQPSLPLAWTQETRDPAPPLGTGSGHWPGTLLSFPAPSLLSEVDGPMR</sequence>
<dbReference type="InterPro" id="IPR036860">
    <property type="entry name" value="SH2_dom_sf"/>
</dbReference>
<dbReference type="SMART" id="SM01326">
    <property type="entry name" value="PTEN_C2"/>
    <property type="match status" value="1"/>
</dbReference>
<dbReference type="OrthoDB" id="6273691at2759"/>
<feature type="domain" description="SH2" evidence="3">
    <location>
        <begin position="794"/>
        <end position="905"/>
    </location>
</feature>
<accession>A0A643C9I6</accession>
<feature type="compositionally biased region" description="Pro residues" evidence="2">
    <location>
        <begin position="738"/>
        <end position="748"/>
    </location>
</feature>
<feature type="compositionally biased region" description="Low complexity" evidence="2">
    <location>
        <begin position="773"/>
        <end position="783"/>
    </location>
</feature>
<feature type="domain" description="C2 tensin-type" evidence="4">
    <location>
        <begin position="183"/>
        <end position="249"/>
    </location>
</feature>
<dbReference type="EMBL" id="SGJD01002070">
    <property type="protein sequence ID" value="KAB0396861.1"/>
    <property type="molecule type" value="Genomic_DNA"/>
</dbReference>
<comment type="caution">
    <text evidence="5">The sequence shown here is derived from an EMBL/GenBank/DDBJ whole genome shotgun (WGS) entry which is preliminary data.</text>
</comment>
<evidence type="ECO:0008006" key="7">
    <source>
        <dbReference type="Google" id="ProtNLM"/>
    </source>
</evidence>
<dbReference type="PROSITE" id="PS51182">
    <property type="entry name" value="C2_TENSIN"/>
    <property type="match status" value="1"/>
</dbReference>
<dbReference type="GO" id="GO:0005925">
    <property type="term" value="C:focal adhesion"/>
    <property type="evidence" value="ECO:0007669"/>
    <property type="project" value="TreeGrafter"/>
</dbReference>
<dbReference type="SMART" id="SM00252">
    <property type="entry name" value="SH2"/>
    <property type="match status" value="1"/>
</dbReference>
<feature type="region of interest" description="Disordered" evidence="2">
    <location>
        <begin position="489"/>
        <end position="798"/>
    </location>
</feature>
<dbReference type="InterPro" id="IPR000980">
    <property type="entry name" value="SH2"/>
</dbReference>
<dbReference type="PANTHER" id="PTHR45734:SF1">
    <property type="entry name" value="TENSIN-2"/>
    <property type="match status" value="1"/>
</dbReference>
<dbReference type="SUPFAM" id="SSF55550">
    <property type="entry name" value="SH2 domain"/>
    <property type="match status" value="1"/>
</dbReference>
<dbReference type="InterPro" id="IPR029021">
    <property type="entry name" value="Prot-tyrosine_phosphatase-like"/>
</dbReference>
<feature type="compositionally biased region" description="Polar residues" evidence="2">
    <location>
        <begin position="622"/>
        <end position="632"/>
    </location>
</feature>
<gene>
    <name evidence="5" type="ORF">E2I00_016282</name>
</gene>
<dbReference type="Pfam" id="PF10409">
    <property type="entry name" value="PTEN_C2"/>
    <property type="match status" value="1"/>
</dbReference>
<dbReference type="Gene3D" id="3.30.505.10">
    <property type="entry name" value="SH2 domain"/>
    <property type="match status" value="1"/>
</dbReference>
<evidence type="ECO:0000259" key="4">
    <source>
        <dbReference type="PROSITE" id="PS51182"/>
    </source>
</evidence>
<feature type="compositionally biased region" description="Pro residues" evidence="2">
    <location>
        <begin position="660"/>
        <end position="674"/>
    </location>
</feature>
<keyword evidence="6" id="KW-1185">Reference proteome</keyword>
<feature type="region of interest" description="Disordered" evidence="2">
    <location>
        <begin position="1037"/>
        <end position="1105"/>
    </location>
</feature>
<name>A0A643C9I6_BALPH</name>
<feature type="compositionally biased region" description="Low complexity" evidence="2">
    <location>
        <begin position="538"/>
        <end position="552"/>
    </location>
</feature>
<dbReference type="GO" id="GO:0004725">
    <property type="term" value="F:protein tyrosine phosphatase activity"/>
    <property type="evidence" value="ECO:0007669"/>
    <property type="project" value="TreeGrafter"/>
</dbReference>
<dbReference type="AlphaFoldDB" id="A0A643C9I6"/>
<evidence type="ECO:0000313" key="5">
    <source>
        <dbReference type="EMBL" id="KAB0396861.1"/>
    </source>
</evidence>
<proteinExistence type="predicted"/>
<dbReference type="SUPFAM" id="SSF49562">
    <property type="entry name" value="C2 domain (Calcium/lipid-binding domain, CaLB)"/>
    <property type="match status" value="1"/>
</dbReference>
<dbReference type="Gene3D" id="3.90.190.10">
    <property type="entry name" value="Protein tyrosine phosphatase superfamily"/>
    <property type="match status" value="1"/>
</dbReference>
<dbReference type="Proteomes" id="UP000437017">
    <property type="component" value="Unassembled WGS sequence"/>
</dbReference>
<feature type="compositionally biased region" description="Polar residues" evidence="2">
    <location>
        <begin position="579"/>
        <end position="598"/>
    </location>
</feature>
<dbReference type="InterPro" id="IPR051484">
    <property type="entry name" value="Tensin_PTEN_phosphatase"/>
</dbReference>
<evidence type="ECO:0000259" key="3">
    <source>
        <dbReference type="PROSITE" id="PS50001"/>
    </source>
</evidence>
<dbReference type="Gene3D" id="2.60.40.1110">
    <property type="match status" value="1"/>
</dbReference>
<feature type="non-terminal residue" evidence="5">
    <location>
        <position position="1"/>
    </location>
</feature>
<dbReference type="SUPFAM" id="SSF52799">
    <property type="entry name" value="(Phosphotyrosine protein) phosphatases II"/>
    <property type="match status" value="1"/>
</dbReference>
<dbReference type="PROSITE" id="PS50001">
    <property type="entry name" value="SH2"/>
    <property type="match status" value="1"/>
</dbReference>
<dbReference type="InterPro" id="IPR035892">
    <property type="entry name" value="C2_domain_sf"/>
</dbReference>
<keyword evidence="1" id="KW-0727">SH2 domain</keyword>
<evidence type="ECO:0000256" key="1">
    <source>
        <dbReference type="PROSITE-ProRule" id="PRU00191"/>
    </source>
</evidence>
<dbReference type="Pfam" id="PF00017">
    <property type="entry name" value="SH2"/>
    <property type="match status" value="1"/>
</dbReference>
<dbReference type="InterPro" id="IPR014020">
    <property type="entry name" value="Tensin_C2-dom"/>
</dbReference>
<dbReference type="PANTHER" id="PTHR45734">
    <property type="entry name" value="TENSIN"/>
    <property type="match status" value="1"/>
</dbReference>
<reference evidence="5 6" key="1">
    <citation type="journal article" date="2019" name="PLoS ONE">
        <title>Genomic analyses reveal an absence of contemporary introgressive admixture between fin whales and blue whales, despite known hybrids.</title>
        <authorList>
            <person name="Westbury M.V."/>
            <person name="Petersen B."/>
            <person name="Lorenzen E.D."/>
        </authorList>
    </citation>
    <scope>NUCLEOTIDE SEQUENCE [LARGE SCALE GENOMIC DNA]</scope>
    <source>
        <strain evidence="5">FinWhale-01</strain>
    </source>
</reference>
<evidence type="ECO:0000313" key="6">
    <source>
        <dbReference type="Proteomes" id="UP000437017"/>
    </source>
</evidence>
<protein>
    <recommendedName>
        <fullName evidence="7">SH2 domain-containing protein</fullName>
    </recommendedName>
</protein>
<evidence type="ECO:0000256" key="2">
    <source>
        <dbReference type="SAM" id="MobiDB-lite"/>
    </source>
</evidence>